<dbReference type="RefSeq" id="WP_026397372.1">
    <property type="nucleotide sequence ID" value="NZ_AUBI01000003.1"/>
</dbReference>
<keyword evidence="1" id="KW-0472">Membrane</keyword>
<sequence>MEIRFEQHIAPYSGAFVAFAGSAVTAASSAGTYFLPTTSPLIGGVAVRAQSGGALDALALNVFGTGVLVVSPECIDDFGFRVSVFDRALLQGVSGLRRVTSGLVMRETLRAAAAGFAGREAQTLARAVAPEMTRRRVDLRRRLVSHAAGWIIDPRVFRWLAGVLVEAGMANSIGAGADFLTSVSATPPRLALLRDTVATLSEALPDDRGETIRRRLCNVATAALGRVEAMYATLRDLLTSQGMIAAYRDAVPQLFADLSTLRGWTRFCLLAREIAHSPSRSHALGDLVALAQLLTHKRGLTGDEAFLASALRPRLSDWPPEVDHTVYVMSRNERILRAEIILEVGDI</sequence>
<accession>A0A511X9S9</accession>
<evidence type="ECO:0000313" key="2">
    <source>
        <dbReference type="EMBL" id="GEN59682.1"/>
    </source>
</evidence>
<organism evidence="2 3">
    <name type="scientific">Acetobacter nitrogenifigens DSM 23921 = NBRC 105050</name>
    <dbReference type="NCBI Taxonomy" id="1120919"/>
    <lineage>
        <taxon>Bacteria</taxon>
        <taxon>Pseudomonadati</taxon>
        <taxon>Pseudomonadota</taxon>
        <taxon>Alphaproteobacteria</taxon>
        <taxon>Acetobacterales</taxon>
        <taxon>Acetobacteraceae</taxon>
        <taxon>Acetobacter</taxon>
    </lineage>
</organism>
<reference evidence="2 3" key="1">
    <citation type="submission" date="2019-07" db="EMBL/GenBank/DDBJ databases">
        <title>Whole genome shotgun sequence of Acetobacter nitrogenifigens NBRC 105050.</title>
        <authorList>
            <person name="Hosoyama A."/>
            <person name="Uohara A."/>
            <person name="Ohji S."/>
            <person name="Ichikawa N."/>
        </authorList>
    </citation>
    <scope>NUCLEOTIDE SEQUENCE [LARGE SCALE GENOMIC DNA]</scope>
    <source>
        <strain evidence="2 3">NBRC 105050</strain>
    </source>
</reference>
<comment type="caution">
    <text evidence="2">The sequence shown here is derived from an EMBL/GenBank/DDBJ whole genome shotgun (WGS) entry which is preliminary data.</text>
</comment>
<protein>
    <submittedName>
        <fullName evidence="2">Uncharacterized protein</fullName>
    </submittedName>
</protein>
<keyword evidence="3" id="KW-1185">Reference proteome</keyword>
<dbReference type="EMBL" id="BJYF01000007">
    <property type="protein sequence ID" value="GEN59682.1"/>
    <property type="molecule type" value="Genomic_DNA"/>
</dbReference>
<keyword evidence="1" id="KW-1133">Transmembrane helix</keyword>
<feature type="transmembrane region" description="Helical" evidence="1">
    <location>
        <begin position="12"/>
        <end position="35"/>
    </location>
</feature>
<proteinExistence type="predicted"/>
<gene>
    <name evidence="2" type="ORF">ANI02nite_15660</name>
</gene>
<evidence type="ECO:0000313" key="3">
    <source>
        <dbReference type="Proteomes" id="UP000321635"/>
    </source>
</evidence>
<dbReference type="STRING" id="1120919.GCA_000429165_01290"/>
<dbReference type="AlphaFoldDB" id="A0A511X9S9"/>
<keyword evidence="1" id="KW-0812">Transmembrane</keyword>
<dbReference type="OrthoDB" id="7219661at2"/>
<evidence type="ECO:0000256" key="1">
    <source>
        <dbReference type="SAM" id="Phobius"/>
    </source>
</evidence>
<name>A0A511X9S9_9PROT</name>
<dbReference type="Proteomes" id="UP000321635">
    <property type="component" value="Unassembled WGS sequence"/>
</dbReference>